<sequence length="18" mass="2157">MKLGLISDLNRKKIHPHR</sequence>
<evidence type="ECO:0000313" key="1">
    <source>
        <dbReference type="EMBL" id="MBX40604.1"/>
    </source>
</evidence>
<reference evidence="1" key="1">
    <citation type="submission" date="2018-02" db="EMBL/GenBank/DDBJ databases">
        <title>Rhizophora mucronata_Transcriptome.</title>
        <authorList>
            <person name="Meera S.P."/>
            <person name="Sreeshan A."/>
            <person name="Augustine A."/>
        </authorList>
    </citation>
    <scope>NUCLEOTIDE SEQUENCE</scope>
    <source>
        <tissue evidence="1">Leaf</tissue>
    </source>
</reference>
<dbReference type="EMBL" id="GGEC01060120">
    <property type="protein sequence ID" value="MBX40604.1"/>
    <property type="molecule type" value="Transcribed_RNA"/>
</dbReference>
<proteinExistence type="predicted"/>
<organism evidence="1">
    <name type="scientific">Rhizophora mucronata</name>
    <name type="common">Asiatic mangrove</name>
    <dbReference type="NCBI Taxonomy" id="61149"/>
    <lineage>
        <taxon>Eukaryota</taxon>
        <taxon>Viridiplantae</taxon>
        <taxon>Streptophyta</taxon>
        <taxon>Embryophyta</taxon>
        <taxon>Tracheophyta</taxon>
        <taxon>Spermatophyta</taxon>
        <taxon>Magnoliopsida</taxon>
        <taxon>eudicotyledons</taxon>
        <taxon>Gunneridae</taxon>
        <taxon>Pentapetalae</taxon>
        <taxon>rosids</taxon>
        <taxon>fabids</taxon>
        <taxon>Malpighiales</taxon>
        <taxon>Rhizophoraceae</taxon>
        <taxon>Rhizophora</taxon>
    </lineage>
</organism>
<protein>
    <submittedName>
        <fullName evidence="1">Uncharacterized protein</fullName>
    </submittedName>
</protein>
<dbReference type="AlphaFoldDB" id="A0A2P2NDP8"/>
<accession>A0A2P2NDP8</accession>
<name>A0A2P2NDP8_RHIMU</name>